<dbReference type="Proteomes" id="UP000067448">
    <property type="component" value="Unassembled WGS sequence"/>
</dbReference>
<evidence type="ECO:0000313" key="2">
    <source>
        <dbReference type="EMBL" id="GAQ61921.1"/>
    </source>
</evidence>
<proteinExistence type="predicted"/>
<feature type="compositionally biased region" description="Basic and acidic residues" evidence="1">
    <location>
        <begin position="1"/>
        <end position="12"/>
    </location>
</feature>
<organism evidence="2">
    <name type="scientific">Streptomyces scabiei</name>
    <dbReference type="NCBI Taxonomy" id="1930"/>
    <lineage>
        <taxon>Bacteria</taxon>
        <taxon>Bacillati</taxon>
        <taxon>Actinomycetota</taxon>
        <taxon>Actinomycetes</taxon>
        <taxon>Kitasatosporales</taxon>
        <taxon>Streptomycetaceae</taxon>
        <taxon>Streptomyces</taxon>
    </lineage>
</organism>
<sequence length="198" mass="21181">MSAVDPHAEAHRLKSQHGYGARRIGQELGISRHAATRLLARPLPRPVAATAPVPAAGVAEERPPVAEPVGQEQPVARPVAEPVAGVAARVAEVADQRRPVAVGVVVPSGQVAEVTGVARLFRLPGSRSPWLQVDLSGRPWLLRDLMRLVRLGLQIPHVVDIAVRSFAAAYWEAVTGGHLAPGQPYEVQTRVRPCRHAT</sequence>
<protein>
    <submittedName>
        <fullName evidence="2">Uncharacterized protein</fullName>
    </submittedName>
</protein>
<reference evidence="2" key="1">
    <citation type="journal article" date="2016" name="Genome Announc.">
        <title>Draft Genome Sequences of Streptomyces scabiei S58, Streptomyces turgidiscabies T45, and Streptomyces acidiscabies a10, the Pathogens of Potato Common Scab, Isolated in Japan.</title>
        <authorList>
            <person name="Tomihama T."/>
            <person name="Nishi Y."/>
            <person name="Sakai M."/>
            <person name="Ikenaga M."/>
            <person name="Okubo T."/>
            <person name="Ikeda S."/>
        </authorList>
    </citation>
    <scope>NUCLEOTIDE SEQUENCE [LARGE SCALE GENOMIC DNA]</scope>
    <source>
        <strain evidence="2">S58</strain>
    </source>
</reference>
<feature type="region of interest" description="Disordered" evidence="1">
    <location>
        <begin position="1"/>
        <end position="20"/>
    </location>
</feature>
<accession>A0A100JLV3</accession>
<gene>
    <name evidence="2" type="ORF">SsS58_02275</name>
</gene>
<comment type="caution">
    <text evidence="2">The sequence shown here is derived from an EMBL/GenBank/DDBJ whole genome shotgun (WGS) entry which is preliminary data.</text>
</comment>
<dbReference type="RefSeq" id="WP_059079768.1">
    <property type="nucleotide sequence ID" value="NZ_BCMM01000008.1"/>
</dbReference>
<dbReference type="OrthoDB" id="4339002at2"/>
<dbReference type="AlphaFoldDB" id="A0A100JLV3"/>
<dbReference type="EMBL" id="BCMM01000008">
    <property type="protein sequence ID" value="GAQ61921.1"/>
    <property type="molecule type" value="Genomic_DNA"/>
</dbReference>
<evidence type="ECO:0000256" key="1">
    <source>
        <dbReference type="SAM" id="MobiDB-lite"/>
    </source>
</evidence>
<name>A0A100JLV3_STRSC</name>